<dbReference type="PROSITE" id="PS50943">
    <property type="entry name" value="HTH_CROC1"/>
    <property type="match status" value="1"/>
</dbReference>
<keyword evidence="3" id="KW-1185">Reference proteome</keyword>
<dbReference type="Gene3D" id="1.10.260.40">
    <property type="entry name" value="lambda repressor-like DNA-binding domains"/>
    <property type="match status" value="1"/>
</dbReference>
<sequence>MAEETPTEGWFSEDAATFGDRLAGAREAMGMSQSELARRLGVKLKTVTGWEDDLIEPRANKLQMLAGMLNVSIMWLLTGRGEGLEGPVEADGLNAGAEKLLADLRKARTDAIALGDRIGRLEKALRKTLKENAG</sequence>
<dbReference type="InterPro" id="IPR001387">
    <property type="entry name" value="Cro/C1-type_HTH"/>
</dbReference>
<evidence type="ECO:0000313" key="3">
    <source>
        <dbReference type="Proteomes" id="UP001595443"/>
    </source>
</evidence>
<name>A0ABV7AD03_9RHOB</name>
<organism evidence="2 3">
    <name type="scientific">Acidimangrovimonas pyrenivorans</name>
    <dbReference type="NCBI Taxonomy" id="2030798"/>
    <lineage>
        <taxon>Bacteria</taxon>
        <taxon>Pseudomonadati</taxon>
        <taxon>Pseudomonadota</taxon>
        <taxon>Alphaproteobacteria</taxon>
        <taxon>Rhodobacterales</taxon>
        <taxon>Paracoccaceae</taxon>
        <taxon>Acidimangrovimonas</taxon>
    </lineage>
</organism>
<evidence type="ECO:0000259" key="1">
    <source>
        <dbReference type="PROSITE" id="PS50943"/>
    </source>
</evidence>
<dbReference type="EMBL" id="JBHRSK010000002">
    <property type="protein sequence ID" value="MFC2966762.1"/>
    <property type="molecule type" value="Genomic_DNA"/>
</dbReference>
<proteinExistence type="predicted"/>
<feature type="domain" description="HTH cro/C1-type" evidence="1">
    <location>
        <begin position="22"/>
        <end position="76"/>
    </location>
</feature>
<dbReference type="CDD" id="cd00093">
    <property type="entry name" value="HTH_XRE"/>
    <property type="match status" value="1"/>
</dbReference>
<dbReference type="Pfam" id="PF01381">
    <property type="entry name" value="HTH_3"/>
    <property type="match status" value="1"/>
</dbReference>
<dbReference type="Proteomes" id="UP001595443">
    <property type="component" value="Unassembled WGS sequence"/>
</dbReference>
<protein>
    <submittedName>
        <fullName evidence="2">Multiprotein-bridging factor 1 family protein</fullName>
    </submittedName>
</protein>
<accession>A0ABV7AD03</accession>
<evidence type="ECO:0000313" key="2">
    <source>
        <dbReference type="EMBL" id="MFC2966762.1"/>
    </source>
</evidence>
<dbReference type="InterPro" id="IPR010982">
    <property type="entry name" value="Lambda_DNA-bd_dom_sf"/>
</dbReference>
<dbReference type="SUPFAM" id="SSF47413">
    <property type="entry name" value="lambda repressor-like DNA-binding domains"/>
    <property type="match status" value="1"/>
</dbReference>
<reference evidence="3" key="1">
    <citation type="journal article" date="2019" name="Int. J. Syst. Evol. Microbiol.">
        <title>The Global Catalogue of Microorganisms (GCM) 10K type strain sequencing project: providing services to taxonomists for standard genome sequencing and annotation.</title>
        <authorList>
            <consortium name="The Broad Institute Genomics Platform"/>
            <consortium name="The Broad Institute Genome Sequencing Center for Infectious Disease"/>
            <person name="Wu L."/>
            <person name="Ma J."/>
        </authorList>
    </citation>
    <scope>NUCLEOTIDE SEQUENCE [LARGE SCALE GENOMIC DNA]</scope>
    <source>
        <strain evidence="3">KCTC 62192</strain>
    </source>
</reference>
<dbReference type="SMART" id="SM00530">
    <property type="entry name" value="HTH_XRE"/>
    <property type="match status" value="1"/>
</dbReference>
<dbReference type="RefSeq" id="WP_377831327.1">
    <property type="nucleotide sequence ID" value="NZ_JBHRSK010000002.1"/>
</dbReference>
<comment type="caution">
    <text evidence="2">The sequence shown here is derived from an EMBL/GenBank/DDBJ whole genome shotgun (WGS) entry which is preliminary data.</text>
</comment>
<gene>
    <name evidence="2" type="ORF">ACFOES_01520</name>
</gene>